<evidence type="ECO:0000256" key="2">
    <source>
        <dbReference type="ARBA" id="ARBA00007977"/>
    </source>
</evidence>
<evidence type="ECO:0000256" key="6">
    <source>
        <dbReference type="ARBA" id="ARBA00023136"/>
    </source>
</evidence>
<feature type="transmembrane region" description="Helical" evidence="7">
    <location>
        <begin position="128"/>
        <end position="148"/>
    </location>
</feature>
<evidence type="ECO:0000256" key="4">
    <source>
        <dbReference type="ARBA" id="ARBA00022692"/>
    </source>
</evidence>
<keyword evidence="3" id="KW-1003">Cell membrane</keyword>
<keyword evidence="5 7" id="KW-1133">Transmembrane helix</keyword>
<feature type="transmembrane region" description="Helical" evidence="7">
    <location>
        <begin position="45"/>
        <end position="63"/>
    </location>
</feature>
<evidence type="ECO:0000256" key="7">
    <source>
        <dbReference type="SAM" id="Phobius"/>
    </source>
</evidence>
<dbReference type="PANTHER" id="PTHR30106:SF2">
    <property type="entry name" value="UPF0324 INNER MEMBRANE PROTEIN YEIH"/>
    <property type="match status" value="1"/>
</dbReference>
<dbReference type="RefSeq" id="WP_184772193.1">
    <property type="nucleotide sequence ID" value="NZ_JACHGI010000014.1"/>
</dbReference>
<evidence type="ECO:0000313" key="8">
    <source>
        <dbReference type="EMBL" id="MBB6469105.1"/>
    </source>
</evidence>
<evidence type="ECO:0000256" key="3">
    <source>
        <dbReference type="ARBA" id="ARBA00022475"/>
    </source>
</evidence>
<feature type="transmembrane region" description="Helical" evidence="7">
    <location>
        <begin position="323"/>
        <end position="343"/>
    </location>
</feature>
<feature type="transmembrane region" description="Helical" evidence="7">
    <location>
        <begin position="226"/>
        <end position="243"/>
    </location>
</feature>
<dbReference type="AlphaFoldDB" id="A0A8E2BGB7"/>
<dbReference type="InterPro" id="IPR018383">
    <property type="entry name" value="UPF0324_pro"/>
</dbReference>
<evidence type="ECO:0000256" key="5">
    <source>
        <dbReference type="ARBA" id="ARBA00022989"/>
    </source>
</evidence>
<evidence type="ECO:0000256" key="1">
    <source>
        <dbReference type="ARBA" id="ARBA00004651"/>
    </source>
</evidence>
<accession>A0A8E2BGB7</accession>
<dbReference type="Pfam" id="PF03601">
    <property type="entry name" value="Cons_hypoth698"/>
    <property type="match status" value="1"/>
</dbReference>
<comment type="similarity">
    <text evidence="2">Belongs to the UPF0324 family.</text>
</comment>
<dbReference type="PANTHER" id="PTHR30106">
    <property type="entry name" value="INNER MEMBRANE PROTEIN YEIH-RELATED"/>
    <property type="match status" value="1"/>
</dbReference>
<keyword evidence="4 7" id="KW-0812">Transmembrane</keyword>
<reference evidence="8 9" key="1">
    <citation type="submission" date="2020-08" db="EMBL/GenBank/DDBJ databases">
        <title>Genomic Encyclopedia of Type Strains, Phase IV (KMG-IV): sequencing the most valuable type-strain genomes for metagenomic binning, comparative biology and taxonomic classification.</title>
        <authorList>
            <person name="Goeker M."/>
        </authorList>
    </citation>
    <scope>NUCLEOTIDE SEQUENCE [LARGE SCALE GENOMIC DNA]</scope>
    <source>
        <strain evidence="8 9">DSM 17454</strain>
    </source>
</reference>
<proteinExistence type="inferred from homology"/>
<dbReference type="EMBL" id="JACHGI010000014">
    <property type="protein sequence ID" value="MBB6469105.1"/>
    <property type="molecule type" value="Genomic_DNA"/>
</dbReference>
<feature type="transmembrane region" description="Helical" evidence="7">
    <location>
        <begin position="294"/>
        <end position="316"/>
    </location>
</feature>
<feature type="transmembrane region" description="Helical" evidence="7">
    <location>
        <begin position="255"/>
        <end position="274"/>
    </location>
</feature>
<dbReference type="GO" id="GO:0005886">
    <property type="term" value="C:plasma membrane"/>
    <property type="evidence" value="ECO:0007669"/>
    <property type="project" value="UniProtKB-SubCell"/>
</dbReference>
<gene>
    <name evidence="8" type="ORF">HNQ96_004994</name>
</gene>
<comment type="subcellular location">
    <subcellularLocation>
        <location evidence="1">Cell membrane</location>
        <topology evidence="1">Multi-pass membrane protein</topology>
    </subcellularLocation>
</comment>
<sequence>MSPAQKVAPGLLLSCALAAVAIQSEPVIANVVASLTGAERNIPAIVIALLFGIAFHSFAHHDVFEPGIDFSVKTLLRCAIALLGLRVALGDIIALGWITPLLVLAAMGSTLLVGITLAKILGKHRETGMLAGMAVAVCGASATLATSTVVPNYPGKRADIAFAVVSANVVSTLAMILYPIVASAFGLNHYDAGVLMGATIHDMAQVVGAGYAVSEDAGNTAVVVKLFRVFMLFPMVLIVGLWLRASTNEGRKAKIPVPGFAIVFIFLSLINSVLPATGSVGDTYAMIKPALDTLSAWGLIVAIAALGLHTSIRSLFTIGWRHLAVFTGATVWIFVFVLIGLIVSSTE</sequence>
<protein>
    <submittedName>
        <fullName evidence="8">Integral membrane protein (TIGR00698 family)</fullName>
    </submittedName>
</protein>
<name>A0A8E2BGB7_9HYPH</name>
<feature type="transmembrane region" description="Helical" evidence="7">
    <location>
        <begin position="101"/>
        <end position="121"/>
    </location>
</feature>
<comment type="caution">
    <text evidence="8">The sequence shown here is derived from an EMBL/GenBank/DDBJ whole genome shotgun (WGS) entry which is preliminary data.</text>
</comment>
<evidence type="ECO:0000313" key="9">
    <source>
        <dbReference type="Proteomes" id="UP000532373"/>
    </source>
</evidence>
<feature type="transmembrane region" description="Helical" evidence="7">
    <location>
        <begin position="160"/>
        <end position="181"/>
    </location>
</feature>
<feature type="transmembrane region" description="Helical" evidence="7">
    <location>
        <begin position="193"/>
        <end position="214"/>
    </location>
</feature>
<keyword evidence="6 7" id="KW-0472">Membrane</keyword>
<organism evidence="8 9">
    <name type="scientific">Aminobacter carboxidus</name>
    <dbReference type="NCBI Taxonomy" id="376165"/>
    <lineage>
        <taxon>Bacteria</taxon>
        <taxon>Pseudomonadati</taxon>
        <taxon>Pseudomonadota</taxon>
        <taxon>Alphaproteobacteria</taxon>
        <taxon>Hyphomicrobiales</taxon>
        <taxon>Phyllobacteriaceae</taxon>
        <taxon>Aminobacter</taxon>
    </lineage>
</organism>
<dbReference type="Proteomes" id="UP000532373">
    <property type="component" value="Unassembled WGS sequence"/>
</dbReference>